<dbReference type="Gene3D" id="3.10.200.10">
    <property type="entry name" value="Alpha carbonic anhydrase"/>
    <property type="match status" value="2"/>
</dbReference>
<dbReference type="EMBL" id="JACSEA010000013">
    <property type="protein sequence ID" value="KAF7386651.1"/>
    <property type="molecule type" value="Genomic_DNA"/>
</dbReference>
<dbReference type="InterPro" id="IPR023561">
    <property type="entry name" value="Carbonic_anhydrase_a-class"/>
</dbReference>
<dbReference type="GO" id="GO:0005737">
    <property type="term" value="C:cytoplasm"/>
    <property type="evidence" value="ECO:0007669"/>
    <property type="project" value="TreeGrafter"/>
</dbReference>
<dbReference type="InterPro" id="IPR001148">
    <property type="entry name" value="CA_dom"/>
</dbReference>
<dbReference type="AlphaFoldDB" id="A0A834JFA1"/>
<evidence type="ECO:0000313" key="4">
    <source>
        <dbReference type="Proteomes" id="UP000614350"/>
    </source>
</evidence>
<evidence type="ECO:0000256" key="1">
    <source>
        <dbReference type="ARBA" id="ARBA00010718"/>
    </source>
</evidence>
<sequence>MQCAGDSSKWGQSPVDIDDNHVLRVEYPPLTMSGHWNQEGYANIKNTGSTVAITLEGNRNPASIRGGPLTDDVYEFSEVVFRWGSSNCKGAEHTLNGTWFTMEAQIIHFNLRYEEIEKCWDKRDGLAICSYFLQVYQLPAWDEHPLFSKITDNLYKITEPESTAKISPNCLSWMRQACQTPGYYSYSGSITTWPYYECATWIIFPEPVRISENQAQCFRMLRNKQGTGLPKWRQSPIDLKPTNTWTQKFPPLLLTGYWLKKGKATMTNTGKTVNIELLDQSTDPYLRGGPLSEDEFKLKNVQFRWGPSDSQGAEHSINSVWYSMEAQALHWNTRYGSLEKCYDKSDGIAILSYLMQVVGCKGMPDNPTVARVTDHLPRIKKMGSSITVTPDCLWWILQACAAPGYFTYLGSLTVSPYNECVIWIIISHAIKISSRQMDAFRNIYDYKWDPIVSNYRPQQLCCGRRILYATDCSIV</sequence>
<dbReference type="CDD" id="cd00326">
    <property type="entry name" value="alpha_CA"/>
    <property type="match status" value="1"/>
</dbReference>
<gene>
    <name evidence="3" type="ORF">HZH66_011103</name>
</gene>
<comment type="similarity">
    <text evidence="1">Belongs to the alpha-carbonic anhydrase family.</text>
</comment>
<dbReference type="PANTHER" id="PTHR18952:SF114">
    <property type="entry name" value="CARBONIC ANHYDRASE 3, ISOFORM A"/>
    <property type="match status" value="1"/>
</dbReference>
<dbReference type="Pfam" id="PF00194">
    <property type="entry name" value="Carb_anhydrase"/>
    <property type="match status" value="2"/>
</dbReference>
<dbReference type="PROSITE" id="PS51144">
    <property type="entry name" value="ALPHA_CA_2"/>
    <property type="match status" value="2"/>
</dbReference>
<evidence type="ECO:0000259" key="2">
    <source>
        <dbReference type="PROSITE" id="PS51144"/>
    </source>
</evidence>
<name>A0A834JFA1_VESVU</name>
<dbReference type="GO" id="GO:0004089">
    <property type="term" value="F:carbonate dehydratase activity"/>
    <property type="evidence" value="ECO:0007669"/>
    <property type="project" value="InterPro"/>
</dbReference>
<keyword evidence="4" id="KW-1185">Reference proteome</keyword>
<proteinExistence type="inferred from homology"/>
<feature type="domain" description="Alpha-carbonic anhydrase" evidence="2">
    <location>
        <begin position="1"/>
        <end position="190"/>
    </location>
</feature>
<dbReference type="GO" id="GO:0008270">
    <property type="term" value="F:zinc ion binding"/>
    <property type="evidence" value="ECO:0007669"/>
    <property type="project" value="InterPro"/>
</dbReference>
<reference evidence="3" key="1">
    <citation type="journal article" date="2020" name="G3 (Bethesda)">
        <title>High-Quality Assemblies for Three Invasive Social Wasps from the &lt;i&gt;Vespula&lt;/i&gt; Genus.</title>
        <authorList>
            <person name="Harrop T.W.R."/>
            <person name="Guhlin J."/>
            <person name="McLaughlin G.M."/>
            <person name="Permina E."/>
            <person name="Stockwell P."/>
            <person name="Gilligan J."/>
            <person name="Le Lec M.F."/>
            <person name="Gruber M.A.M."/>
            <person name="Quinn O."/>
            <person name="Lovegrove M."/>
            <person name="Duncan E.J."/>
            <person name="Remnant E.J."/>
            <person name="Van Eeckhoven J."/>
            <person name="Graham B."/>
            <person name="Knapp R.A."/>
            <person name="Langford K.W."/>
            <person name="Kronenberg Z."/>
            <person name="Press M.O."/>
            <person name="Eacker S.M."/>
            <person name="Wilson-Rankin E.E."/>
            <person name="Purcell J."/>
            <person name="Lester P.J."/>
            <person name="Dearden P.K."/>
        </authorList>
    </citation>
    <scope>NUCLEOTIDE SEQUENCE</scope>
    <source>
        <strain evidence="3">Marl-1</strain>
    </source>
</reference>
<accession>A0A834JFA1</accession>
<protein>
    <recommendedName>
        <fullName evidence="2">Alpha-carbonic anhydrase domain-containing protein</fullName>
    </recommendedName>
</protein>
<dbReference type="Proteomes" id="UP000614350">
    <property type="component" value="Unassembled WGS sequence"/>
</dbReference>
<dbReference type="SMART" id="SM01057">
    <property type="entry name" value="Carb_anhydrase"/>
    <property type="match status" value="2"/>
</dbReference>
<dbReference type="SUPFAM" id="SSF51069">
    <property type="entry name" value="Carbonic anhydrase"/>
    <property type="match status" value="2"/>
</dbReference>
<dbReference type="InterPro" id="IPR036398">
    <property type="entry name" value="CA_dom_sf"/>
</dbReference>
<organism evidence="3 4">
    <name type="scientific">Vespula vulgaris</name>
    <name type="common">Yellow jacket</name>
    <name type="synonym">Wasp</name>
    <dbReference type="NCBI Taxonomy" id="7454"/>
    <lineage>
        <taxon>Eukaryota</taxon>
        <taxon>Metazoa</taxon>
        <taxon>Ecdysozoa</taxon>
        <taxon>Arthropoda</taxon>
        <taxon>Hexapoda</taxon>
        <taxon>Insecta</taxon>
        <taxon>Pterygota</taxon>
        <taxon>Neoptera</taxon>
        <taxon>Endopterygota</taxon>
        <taxon>Hymenoptera</taxon>
        <taxon>Apocrita</taxon>
        <taxon>Aculeata</taxon>
        <taxon>Vespoidea</taxon>
        <taxon>Vespidae</taxon>
        <taxon>Vespinae</taxon>
        <taxon>Vespula</taxon>
    </lineage>
</organism>
<dbReference type="PANTHER" id="PTHR18952">
    <property type="entry name" value="CARBONIC ANHYDRASE"/>
    <property type="match status" value="1"/>
</dbReference>
<evidence type="ECO:0000313" key="3">
    <source>
        <dbReference type="EMBL" id="KAF7386651.1"/>
    </source>
</evidence>
<comment type="caution">
    <text evidence="3">The sequence shown here is derived from an EMBL/GenBank/DDBJ whole genome shotgun (WGS) entry which is preliminary data.</text>
</comment>
<feature type="domain" description="Alpha-carbonic anhydrase" evidence="2">
    <location>
        <begin position="191"/>
        <end position="470"/>
    </location>
</feature>